<sequence length="239" mass="28398">MSHSYYDRIWASCHIALNDLQIYENKDNVKPELDPNAAFQTIGTMYIQYIQIYKKLEKCCDQIVHPQKRILLYSMINAVIGRILELKNEMVELEHSEYHYFDDILSDMKLTPNDVELPVPTYFTKSRLSILNKRKKRLDQILSKLGPTDKKKENEVEMTIEEAIQLIQINERKRQGCLRAKFMLEIKQQEERERRIASNNTSLLDPDVAAIRIQKLWKGFEQRLRTKQDRSDEMRFIGM</sequence>
<protein>
    <submittedName>
        <fullName evidence="1">Uncharacterized protein</fullName>
    </submittedName>
</protein>
<gene>
    <name evidence="1" type="ORF">A3Q56_06424</name>
</gene>
<evidence type="ECO:0000313" key="1">
    <source>
        <dbReference type="EMBL" id="OAF65833.1"/>
    </source>
</evidence>
<dbReference type="PROSITE" id="PS50096">
    <property type="entry name" value="IQ"/>
    <property type="match status" value="1"/>
</dbReference>
<dbReference type="PANTHER" id="PTHR14690:SF0">
    <property type="entry name" value="IQ MOTIF CONTAINING WITH AAA DOMAIN 1"/>
    <property type="match status" value="1"/>
</dbReference>
<dbReference type="Proteomes" id="UP000078046">
    <property type="component" value="Unassembled WGS sequence"/>
</dbReference>
<reference evidence="1 2" key="1">
    <citation type="submission" date="2016-04" db="EMBL/GenBank/DDBJ databases">
        <title>The genome of Intoshia linei affirms orthonectids as highly simplified spiralians.</title>
        <authorList>
            <person name="Mikhailov K.V."/>
            <person name="Slusarev G.S."/>
            <person name="Nikitin M.A."/>
            <person name="Logacheva M.D."/>
            <person name="Penin A."/>
            <person name="Aleoshin V."/>
            <person name="Panchin Y.V."/>
        </authorList>
    </citation>
    <scope>NUCLEOTIDE SEQUENCE [LARGE SCALE GENOMIC DNA]</scope>
    <source>
        <strain evidence="1">Intl2013</strain>
        <tissue evidence="1">Whole animal</tissue>
    </source>
</reference>
<evidence type="ECO:0000313" key="2">
    <source>
        <dbReference type="Proteomes" id="UP000078046"/>
    </source>
</evidence>
<organism evidence="1 2">
    <name type="scientific">Intoshia linei</name>
    <dbReference type="NCBI Taxonomy" id="1819745"/>
    <lineage>
        <taxon>Eukaryota</taxon>
        <taxon>Metazoa</taxon>
        <taxon>Spiralia</taxon>
        <taxon>Lophotrochozoa</taxon>
        <taxon>Mesozoa</taxon>
        <taxon>Orthonectida</taxon>
        <taxon>Rhopaluridae</taxon>
        <taxon>Intoshia</taxon>
    </lineage>
</organism>
<dbReference type="OrthoDB" id="3046016at2759"/>
<comment type="caution">
    <text evidence="1">The sequence shown here is derived from an EMBL/GenBank/DDBJ whole genome shotgun (WGS) entry which is preliminary data.</text>
</comment>
<dbReference type="InterPro" id="IPR052267">
    <property type="entry name" value="N-DRC_Component"/>
</dbReference>
<keyword evidence="2" id="KW-1185">Reference proteome</keyword>
<accession>A0A177AWT2</accession>
<dbReference type="EMBL" id="LWCA01001129">
    <property type="protein sequence ID" value="OAF65833.1"/>
    <property type="molecule type" value="Genomic_DNA"/>
</dbReference>
<proteinExistence type="predicted"/>
<dbReference type="PANTHER" id="PTHR14690">
    <property type="entry name" value="IQ MOTIF CONTAINING WITH AAA DOMAIN 1"/>
    <property type="match status" value="1"/>
</dbReference>
<dbReference type="AlphaFoldDB" id="A0A177AWT2"/>
<feature type="non-terminal residue" evidence="1">
    <location>
        <position position="239"/>
    </location>
</feature>
<name>A0A177AWT2_9BILA</name>